<evidence type="ECO:0000313" key="1">
    <source>
        <dbReference type="EMBL" id="EMI26407.1"/>
    </source>
</evidence>
<dbReference type="PATRIC" id="fig|1263868.3.peg.3299"/>
<dbReference type="AlphaFoldDB" id="M5SFE5"/>
<comment type="caution">
    <text evidence="1">The sequence shown here is derived from an EMBL/GenBank/DDBJ whole genome shotgun (WGS) entry which is preliminary data.</text>
</comment>
<reference evidence="1 2" key="1">
    <citation type="journal article" date="2013" name="Mar. Genomics">
        <title>Expression of sulfatases in Rhodopirellula baltica and the diversity of sulfatases in the genus Rhodopirellula.</title>
        <authorList>
            <person name="Wegner C.E."/>
            <person name="Richter-Heitmann T."/>
            <person name="Klindworth A."/>
            <person name="Klockow C."/>
            <person name="Richter M."/>
            <person name="Achstetter T."/>
            <person name="Glockner F.O."/>
            <person name="Harder J."/>
        </authorList>
    </citation>
    <scope>NUCLEOTIDE SEQUENCE [LARGE SCALE GENOMIC DNA]</scope>
    <source>
        <strain evidence="1 2">SH398</strain>
    </source>
</reference>
<evidence type="ECO:0000313" key="2">
    <source>
        <dbReference type="Proteomes" id="UP000011996"/>
    </source>
</evidence>
<gene>
    <name evidence="1" type="ORF">RESH_03050</name>
</gene>
<name>M5SFE5_9BACT</name>
<proteinExistence type="predicted"/>
<sequence>MGSMTINSIELRVRAGDRMRPSEHERNVRLAAWIERRNHHPGSSAPITTDDGA</sequence>
<organism evidence="1 2">
    <name type="scientific">Rhodopirellula europaea SH398</name>
    <dbReference type="NCBI Taxonomy" id="1263868"/>
    <lineage>
        <taxon>Bacteria</taxon>
        <taxon>Pseudomonadati</taxon>
        <taxon>Planctomycetota</taxon>
        <taxon>Planctomycetia</taxon>
        <taxon>Pirellulales</taxon>
        <taxon>Pirellulaceae</taxon>
        <taxon>Rhodopirellula</taxon>
    </lineage>
</organism>
<protein>
    <submittedName>
        <fullName evidence="1">Uncharacterized protein</fullName>
    </submittedName>
</protein>
<dbReference type="EMBL" id="ANOF01000095">
    <property type="protein sequence ID" value="EMI26407.1"/>
    <property type="molecule type" value="Genomic_DNA"/>
</dbReference>
<dbReference type="Proteomes" id="UP000011996">
    <property type="component" value="Unassembled WGS sequence"/>
</dbReference>
<accession>M5SFE5</accession>